<evidence type="ECO:0000313" key="2">
    <source>
        <dbReference type="Proteomes" id="UP001057279"/>
    </source>
</evidence>
<proteinExistence type="predicted"/>
<sequence length="191" mass="20810">MYQAKQLLLQCFGECSCSVSCVCKMLVFFSEVRIEAAFLSFLKPSYLHSKEFGVLKNVKAECGLKSNVFLTIQKVCLRAYFPNRCGPRVAARAAVLQGAVTTVNPLLESSVVSSDGSTHGSPASLLLWKRRVDFSLPYESPAVSASSRPVLLSQSQFRCCAPFASLLIAALDSWTTVLAESPSLCISISRR</sequence>
<protein>
    <submittedName>
        <fullName evidence="1">Uncharacterized protein</fullName>
    </submittedName>
</protein>
<reference evidence="1" key="1">
    <citation type="submission" date="2022-03" db="EMBL/GenBank/DDBJ databases">
        <title>Genomic analyses of argali, domestic sheep and their hybrids provide insights into chromosomal evolution, heterosis and genetic basis of agronomic traits.</title>
        <authorList>
            <person name="Li M."/>
        </authorList>
    </citation>
    <scope>NUCLEOTIDE SEQUENCE</scope>
    <source>
        <strain evidence="1">F1 hybrid</strain>
    </source>
</reference>
<keyword evidence="2" id="KW-1185">Reference proteome</keyword>
<dbReference type="EMBL" id="CM043027">
    <property type="protein sequence ID" value="KAI4588505.1"/>
    <property type="molecule type" value="Genomic_DNA"/>
</dbReference>
<comment type="caution">
    <text evidence="1">The sequence shown here is derived from an EMBL/GenBank/DDBJ whole genome shotgun (WGS) entry which is preliminary data.</text>
</comment>
<gene>
    <name evidence="1" type="ORF">MJG53_002913</name>
</gene>
<name>A0ACB9VG94_9CETA</name>
<dbReference type="Proteomes" id="UP001057279">
    <property type="component" value="Linkage Group LG02"/>
</dbReference>
<organism evidence="1 2">
    <name type="scientific">Ovis ammon polii x Ovis aries</name>
    <dbReference type="NCBI Taxonomy" id="2918886"/>
    <lineage>
        <taxon>Eukaryota</taxon>
        <taxon>Metazoa</taxon>
        <taxon>Chordata</taxon>
        <taxon>Craniata</taxon>
        <taxon>Vertebrata</taxon>
        <taxon>Euteleostomi</taxon>
        <taxon>Mammalia</taxon>
        <taxon>Eutheria</taxon>
        <taxon>Laurasiatheria</taxon>
        <taxon>Artiodactyla</taxon>
        <taxon>Ruminantia</taxon>
        <taxon>Pecora</taxon>
        <taxon>Bovidae</taxon>
        <taxon>Caprinae</taxon>
        <taxon>Ovis</taxon>
    </lineage>
</organism>
<evidence type="ECO:0000313" key="1">
    <source>
        <dbReference type="EMBL" id="KAI4588505.1"/>
    </source>
</evidence>
<accession>A0ACB9VG94</accession>